<comment type="caution">
    <text evidence="1">The sequence shown here is derived from an EMBL/GenBank/DDBJ whole genome shotgun (WGS) entry which is preliminary data.</text>
</comment>
<dbReference type="Proteomes" id="UP000230390">
    <property type="component" value="Unassembled WGS sequence"/>
</dbReference>
<reference evidence="1 2" key="1">
    <citation type="submission" date="2017-10" db="EMBL/GenBank/DDBJ databases">
        <title>Massilia psychrophilum sp. nov., a novel purple-pigmented bacterium isolated from Tianshan glacier, Xinjiang Municipality, China.</title>
        <authorList>
            <person name="Wang H."/>
        </authorList>
    </citation>
    <scope>NUCLEOTIDE SEQUENCE [LARGE SCALE GENOMIC DNA]</scope>
    <source>
        <strain evidence="1 2">JCM 30074</strain>
    </source>
</reference>
<dbReference type="Pfam" id="PF08843">
    <property type="entry name" value="AbiEii"/>
    <property type="match status" value="1"/>
</dbReference>
<gene>
    <name evidence="1" type="ORF">CR105_00385</name>
</gene>
<organism evidence="1 2">
    <name type="scientific">Massilia eurypsychrophila</name>
    <dbReference type="NCBI Taxonomy" id="1485217"/>
    <lineage>
        <taxon>Bacteria</taxon>
        <taxon>Pseudomonadati</taxon>
        <taxon>Pseudomonadota</taxon>
        <taxon>Betaproteobacteria</taxon>
        <taxon>Burkholderiales</taxon>
        <taxon>Oxalobacteraceae</taxon>
        <taxon>Telluria group</taxon>
        <taxon>Massilia</taxon>
    </lineage>
</organism>
<evidence type="ECO:0000313" key="2">
    <source>
        <dbReference type="Proteomes" id="UP000230390"/>
    </source>
</evidence>
<evidence type="ECO:0008006" key="3">
    <source>
        <dbReference type="Google" id="ProtNLM"/>
    </source>
</evidence>
<sequence>MPENFKELVDVAMQQPGRTAMRPVVEKEILHYDIFYALDSAGLLKDLVFQGGTSLRLCRGSNRFSEDLDFAGGRDFSSQKMQAIKACIEKHIGQRYGLAVEVKEPREMATSPDYDNVRVDKWQVSVETSPAQRDMPRQRIKLEIANIPAHTSELVPLRQNYDFLLGYGLVLVNAETLDEILADKVVAFPASVKNIRYRDIWDIAWLQQQGAKLNPELVERKIEDYHIEDYAELIKDAIDRLPGFVDSKPFVDQMTRFIDADTLARTLREPKFAEYLKSTVGQVLESMAAHLNRARDDDGPGFRM</sequence>
<name>A0A2G8TKS2_9BURK</name>
<dbReference type="RefSeq" id="WP_099786456.1">
    <property type="nucleotide sequence ID" value="NZ_JBHLYV010000100.1"/>
</dbReference>
<dbReference type="InterPro" id="IPR014942">
    <property type="entry name" value="AbiEii"/>
</dbReference>
<proteinExistence type="predicted"/>
<evidence type="ECO:0000313" key="1">
    <source>
        <dbReference type="EMBL" id="PIL46655.1"/>
    </source>
</evidence>
<dbReference type="OrthoDB" id="158131at2"/>
<keyword evidence="2" id="KW-1185">Reference proteome</keyword>
<accession>A0A2G8TKS2</accession>
<dbReference type="AlphaFoldDB" id="A0A2G8TKS2"/>
<protein>
    <recommendedName>
        <fullName evidence="3">Nucleotidyl transferase AbiEii/AbiGii toxin family protein</fullName>
    </recommendedName>
</protein>
<dbReference type="EMBL" id="PDOC01000001">
    <property type="protein sequence ID" value="PIL46655.1"/>
    <property type="molecule type" value="Genomic_DNA"/>
</dbReference>
<dbReference type="Gene3D" id="3.10.450.620">
    <property type="entry name" value="JHP933, nucleotidyltransferase-like core domain"/>
    <property type="match status" value="1"/>
</dbReference>